<dbReference type="PRINTS" id="PR00419">
    <property type="entry name" value="ADXRDTASE"/>
</dbReference>
<evidence type="ECO:0000313" key="8">
    <source>
        <dbReference type="Proteomes" id="UP000298493"/>
    </source>
</evidence>
<name>A0A4Z1P0V0_9PEZI</name>
<dbReference type="InterPro" id="IPR036188">
    <property type="entry name" value="FAD/NAD-bd_sf"/>
</dbReference>
<gene>
    <name evidence="7" type="ORF">E6O75_ATG08076</name>
</gene>
<dbReference type="STRING" id="86259.A0A4Z1P0V0"/>
<keyword evidence="5" id="KW-0560">Oxidoreductase</keyword>
<dbReference type="GO" id="GO:0050660">
    <property type="term" value="F:flavin adenine dinucleotide binding"/>
    <property type="evidence" value="ECO:0007669"/>
    <property type="project" value="InterPro"/>
</dbReference>
<dbReference type="PIRSF" id="PIRSF000332">
    <property type="entry name" value="FMO"/>
    <property type="match status" value="1"/>
</dbReference>
<keyword evidence="3" id="KW-0274">FAD</keyword>
<evidence type="ECO:0000256" key="6">
    <source>
        <dbReference type="SAM" id="MobiDB-lite"/>
    </source>
</evidence>
<feature type="region of interest" description="Disordered" evidence="6">
    <location>
        <begin position="327"/>
        <end position="347"/>
    </location>
</feature>
<organism evidence="7 8">
    <name type="scientific">Venturia nashicola</name>
    <dbReference type="NCBI Taxonomy" id="86259"/>
    <lineage>
        <taxon>Eukaryota</taxon>
        <taxon>Fungi</taxon>
        <taxon>Dikarya</taxon>
        <taxon>Ascomycota</taxon>
        <taxon>Pezizomycotina</taxon>
        <taxon>Dothideomycetes</taxon>
        <taxon>Pleosporomycetidae</taxon>
        <taxon>Venturiales</taxon>
        <taxon>Venturiaceae</taxon>
        <taxon>Venturia</taxon>
    </lineage>
</organism>
<dbReference type="InterPro" id="IPR020946">
    <property type="entry name" value="Flavin_mOase-like"/>
</dbReference>
<comment type="caution">
    <text evidence="7">The sequence shown here is derived from an EMBL/GenBank/DDBJ whole genome shotgun (WGS) entry which is preliminary data.</text>
</comment>
<dbReference type="InterPro" id="IPR050346">
    <property type="entry name" value="FMO-like"/>
</dbReference>
<dbReference type="EMBL" id="SNSC02000016">
    <property type="protein sequence ID" value="TID17330.1"/>
    <property type="molecule type" value="Genomic_DNA"/>
</dbReference>
<dbReference type="Pfam" id="PF00743">
    <property type="entry name" value="FMO-like"/>
    <property type="match status" value="1"/>
</dbReference>
<comment type="similarity">
    <text evidence="1">Belongs to the FMO family.</text>
</comment>
<proteinExistence type="inferred from homology"/>
<sequence>MSRLIYKTTHVIGRFHVLQKVDIRTHERSEEQGKQEIMDISKAKRVAVIGAGISGVATAAHLKNAGIDVTVFERNRESGGCWIYDERIPIEPTYPAIKPSVADSIYVDSKEANFDKLALRDLQHAPPGPCYVGLKNNVATRLMKTTLNDWPSGTPDYVSHHVLKDYIQETSRINGVDALTIYGARVVDLIKGPTDKQWDLRFTTLRRDSLNSKVEEQERSLKFDHVVIASGHYHSPRIPDIPGLKEWKQRWPSRVWHSKSYRKPDEFRGKNVLLVGAGTSSTDIARELGPLAKNVYQSHRNGKFDHPASMLPENAIRVSEVQSFDLNDHEETSGSQPSNSEPTGSTITLKSGERLCNIDYVILCSGYHVALPFLRRLHEDDTLPSEASETVLVTNGEQLHNLHKDIAYIPDPTLLFVGVPYFTATFTLFEFQAIVVAQVLSGKADWPDEQAMREEYRQRVIHKGFGKPFHSLRGVEVDYVNELLGWVNAQGEARGAKRIEGHTEEWHQAKAEFNERLKKIFEGTGIVAEPIALPSC</sequence>
<accession>A0A4Z1P0V0</accession>
<keyword evidence="8" id="KW-1185">Reference proteome</keyword>
<feature type="compositionally biased region" description="Polar residues" evidence="6">
    <location>
        <begin position="333"/>
        <end position="347"/>
    </location>
</feature>
<keyword evidence="4" id="KW-0521">NADP</keyword>
<evidence type="ECO:0000256" key="3">
    <source>
        <dbReference type="ARBA" id="ARBA00022827"/>
    </source>
</evidence>
<evidence type="ECO:0000256" key="1">
    <source>
        <dbReference type="ARBA" id="ARBA00009183"/>
    </source>
</evidence>
<dbReference type="GO" id="GO:0050661">
    <property type="term" value="F:NADP binding"/>
    <property type="evidence" value="ECO:0007669"/>
    <property type="project" value="InterPro"/>
</dbReference>
<dbReference type="SUPFAM" id="SSF51905">
    <property type="entry name" value="FAD/NAD(P)-binding domain"/>
    <property type="match status" value="2"/>
</dbReference>
<evidence type="ECO:0000256" key="5">
    <source>
        <dbReference type="ARBA" id="ARBA00023002"/>
    </source>
</evidence>
<evidence type="ECO:0000256" key="4">
    <source>
        <dbReference type="ARBA" id="ARBA00022857"/>
    </source>
</evidence>
<dbReference type="Proteomes" id="UP000298493">
    <property type="component" value="Unassembled WGS sequence"/>
</dbReference>
<dbReference type="GO" id="GO:0004499">
    <property type="term" value="F:N,N-dimethylaniline monooxygenase activity"/>
    <property type="evidence" value="ECO:0007669"/>
    <property type="project" value="InterPro"/>
</dbReference>
<keyword evidence="2" id="KW-0285">Flavoprotein</keyword>
<dbReference type="Pfam" id="PF13450">
    <property type="entry name" value="NAD_binding_8"/>
    <property type="match status" value="1"/>
</dbReference>
<dbReference type="AlphaFoldDB" id="A0A4Z1P0V0"/>
<evidence type="ECO:0000313" key="7">
    <source>
        <dbReference type="EMBL" id="TID17330.1"/>
    </source>
</evidence>
<dbReference type="Gene3D" id="3.50.50.60">
    <property type="entry name" value="FAD/NAD(P)-binding domain"/>
    <property type="match status" value="2"/>
</dbReference>
<dbReference type="PANTHER" id="PTHR23023">
    <property type="entry name" value="DIMETHYLANILINE MONOOXYGENASE"/>
    <property type="match status" value="1"/>
</dbReference>
<reference evidence="7 8" key="1">
    <citation type="submission" date="2019-04" db="EMBL/GenBank/DDBJ databases">
        <title>High contiguity whole genome sequence and gene annotation resource for two Venturia nashicola isolates.</title>
        <authorList>
            <person name="Prokchorchik M."/>
            <person name="Won K."/>
            <person name="Lee Y."/>
            <person name="Choi E.D."/>
            <person name="Segonzac C."/>
            <person name="Sohn K.H."/>
        </authorList>
    </citation>
    <scope>NUCLEOTIDE SEQUENCE [LARGE SCALE GENOMIC DNA]</scope>
    <source>
        <strain evidence="7 8">PRI2</strain>
    </source>
</reference>
<protein>
    <submittedName>
        <fullName evidence="7">Pantothenate transporter</fullName>
    </submittedName>
</protein>
<dbReference type="InterPro" id="IPR000960">
    <property type="entry name" value="Flavin_mOase"/>
</dbReference>
<evidence type="ECO:0000256" key="2">
    <source>
        <dbReference type="ARBA" id="ARBA00022630"/>
    </source>
</evidence>